<dbReference type="SUPFAM" id="SSF51905">
    <property type="entry name" value="FAD/NAD(P)-binding domain"/>
    <property type="match status" value="1"/>
</dbReference>
<dbReference type="AlphaFoldDB" id="A0A444WAI5"/>
<dbReference type="InterPro" id="IPR014710">
    <property type="entry name" value="RmlC-like_jellyroll"/>
</dbReference>
<dbReference type="PANTHER" id="PTHR48105">
    <property type="entry name" value="THIOREDOXIN REDUCTASE 1-RELATED-RELATED"/>
    <property type="match status" value="1"/>
</dbReference>
<dbReference type="InterPro" id="IPR050097">
    <property type="entry name" value="Ferredoxin-NADP_redctase_2"/>
</dbReference>
<feature type="domain" description="Cyclic nucleotide-binding" evidence="3">
    <location>
        <begin position="5"/>
        <end position="123"/>
    </location>
</feature>
<dbReference type="Gene3D" id="3.50.50.60">
    <property type="entry name" value="FAD/NAD(P)-binding domain"/>
    <property type="match status" value="2"/>
</dbReference>
<dbReference type="InterPro" id="IPR018490">
    <property type="entry name" value="cNMP-bd_dom_sf"/>
</dbReference>
<accession>A0A444WAI5</accession>
<keyword evidence="5" id="KW-1185">Reference proteome</keyword>
<comment type="caution">
    <text evidence="4">The sequence shown here is derived from an EMBL/GenBank/DDBJ whole genome shotgun (WGS) entry which is preliminary data.</text>
</comment>
<dbReference type="OrthoDB" id="109585at2"/>
<organism evidence="4 5">
    <name type="scientific">Flavobacterium beibuense</name>
    <dbReference type="NCBI Taxonomy" id="657326"/>
    <lineage>
        <taxon>Bacteria</taxon>
        <taxon>Pseudomonadati</taxon>
        <taxon>Bacteroidota</taxon>
        <taxon>Flavobacteriia</taxon>
        <taxon>Flavobacteriales</taxon>
        <taxon>Flavobacteriaceae</taxon>
        <taxon>Flavobacterium</taxon>
    </lineage>
</organism>
<evidence type="ECO:0000313" key="4">
    <source>
        <dbReference type="EMBL" id="RYJ42822.1"/>
    </source>
</evidence>
<dbReference type="Proteomes" id="UP000289775">
    <property type="component" value="Unassembled WGS sequence"/>
</dbReference>
<dbReference type="Pfam" id="PF00027">
    <property type="entry name" value="cNMP_binding"/>
    <property type="match status" value="1"/>
</dbReference>
<dbReference type="InterPro" id="IPR023753">
    <property type="entry name" value="FAD/NAD-binding_dom"/>
</dbReference>
<proteinExistence type="predicted"/>
<dbReference type="InterPro" id="IPR036188">
    <property type="entry name" value="FAD/NAD-bd_sf"/>
</dbReference>
<keyword evidence="1" id="KW-0285">Flavoprotein</keyword>
<dbReference type="GO" id="GO:0016491">
    <property type="term" value="F:oxidoreductase activity"/>
    <property type="evidence" value="ECO:0007669"/>
    <property type="project" value="UniProtKB-KW"/>
</dbReference>
<dbReference type="PRINTS" id="PR00469">
    <property type="entry name" value="PNDRDTASEII"/>
</dbReference>
<dbReference type="PROSITE" id="PS50042">
    <property type="entry name" value="CNMP_BINDING_3"/>
    <property type="match status" value="1"/>
</dbReference>
<protein>
    <submittedName>
        <fullName evidence="4">Cyclic nucleotide dependent thioredoxin reductase</fullName>
    </submittedName>
</protein>
<evidence type="ECO:0000256" key="1">
    <source>
        <dbReference type="ARBA" id="ARBA00022630"/>
    </source>
</evidence>
<dbReference type="CDD" id="cd00038">
    <property type="entry name" value="CAP_ED"/>
    <property type="match status" value="1"/>
</dbReference>
<reference evidence="4 5" key="1">
    <citation type="submission" date="2014-12" db="EMBL/GenBank/DDBJ databases">
        <title>Genome sequence of Flavobacterium beibuense RSKm HC5.</title>
        <authorList>
            <person name="Kim J.F."/>
            <person name="Song J.Y."/>
            <person name="Kwak M.-J."/>
            <person name="Lee S.-W."/>
        </authorList>
    </citation>
    <scope>NUCLEOTIDE SEQUENCE [LARGE SCALE GENOMIC DNA]</scope>
    <source>
        <strain evidence="4 5">RSKm HC5</strain>
    </source>
</reference>
<name>A0A444WAI5_9FLAO</name>
<evidence type="ECO:0000313" key="5">
    <source>
        <dbReference type="Proteomes" id="UP000289775"/>
    </source>
</evidence>
<sequence>MTDPRFPVLTQKQIATLRGFADLITFEEETAVFRVGDSAYDFYVVLQGAIHIKDPFNENQVLATHGINEFTGDNSMLSERSIPFDAYASKGSTVLRITPTRLKEVIAKHSDICDVLLSAFIQRQETMLRDFNGGIQVIGSEKSRDTYALRDFMEKNHIWHTFHNTDASGHARQLLESFSLSDDDLPILINITGEIVKKPTIAELARETGVLSDFGDEIYDVLVVGAGPSGLAASVYAASEGLSVVTIDGNAPGGQAGKSSKIENYLGFPTGISGNDLANKAYIQAQKFGCILSIPQKAEKVEYNGDHFSVCVSNGKNINARAVIAATGAEYRRLPINTIDHFEGSGVFYSATAMNASACKNELVGVVGGGNSAGQAALFLADHAHEVHIIIRAEDLGAKMSDYLVQRIYTTPNIIVHTKSSVTALNGMHHLESVVLDTAGEKQRIGISNLFTFIGAKPCTDWLSSLIAMDDKGFIYTGPDVTDNLQGQCALYRHRKPQSLETSISGFFAVGDVRKGSVKRVASAVGEGSMAISQIHQYLAELKIAKRQAPFSTNITEL</sequence>
<dbReference type="RefSeq" id="WP_129751052.1">
    <property type="nucleotide sequence ID" value="NZ_JUIW01000006.1"/>
</dbReference>
<dbReference type="SUPFAM" id="SSF51206">
    <property type="entry name" value="cAMP-binding domain-like"/>
    <property type="match status" value="1"/>
</dbReference>
<dbReference type="Pfam" id="PF07992">
    <property type="entry name" value="Pyr_redox_2"/>
    <property type="match status" value="1"/>
</dbReference>
<dbReference type="InterPro" id="IPR000595">
    <property type="entry name" value="cNMP-bd_dom"/>
</dbReference>
<keyword evidence="2" id="KW-0560">Oxidoreductase</keyword>
<dbReference type="Gene3D" id="2.60.120.10">
    <property type="entry name" value="Jelly Rolls"/>
    <property type="match status" value="1"/>
</dbReference>
<dbReference type="EMBL" id="JUIW01000006">
    <property type="protein sequence ID" value="RYJ42822.1"/>
    <property type="molecule type" value="Genomic_DNA"/>
</dbReference>
<evidence type="ECO:0000256" key="2">
    <source>
        <dbReference type="ARBA" id="ARBA00023002"/>
    </source>
</evidence>
<dbReference type="PRINTS" id="PR00368">
    <property type="entry name" value="FADPNR"/>
</dbReference>
<evidence type="ECO:0000259" key="3">
    <source>
        <dbReference type="PROSITE" id="PS50042"/>
    </source>
</evidence>
<gene>
    <name evidence="4" type="ORF">NU09_1921</name>
</gene>